<dbReference type="GO" id="GO:0005524">
    <property type="term" value="F:ATP binding"/>
    <property type="evidence" value="ECO:0007669"/>
    <property type="project" value="TreeGrafter"/>
</dbReference>
<evidence type="ECO:0000259" key="4">
    <source>
        <dbReference type="PROSITE" id="PS50110"/>
    </source>
</evidence>
<dbReference type="SUPFAM" id="SSF52172">
    <property type="entry name" value="CheY-like"/>
    <property type="match status" value="1"/>
</dbReference>
<dbReference type="InterPro" id="IPR025669">
    <property type="entry name" value="AAA_dom"/>
</dbReference>
<dbReference type="GO" id="GO:0005829">
    <property type="term" value="C:cytosol"/>
    <property type="evidence" value="ECO:0007669"/>
    <property type="project" value="TreeGrafter"/>
</dbReference>
<dbReference type="OrthoDB" id="9794577at2"/>
<organism evidence="5 6">
    <name type="scientific">Anaerobium acetethylicum</name>
    <dbReference type="NCBI Taxonomy" id="1619234"/>
    <lineage>
        <taxon>Bacteria</taxon>
        <taxon>Bacillati</taxon>
        <taxon>Bacillota</taxon>
        <taxon>Clostridia</taxon>
        <taxon>Lachnospirales</taxon>
        <taxon>Lachnospiraceae</taxon>
        <taxon>Anaerobium</taxon>
    </lineage>
</organism>
<evidence type="ECO:0000256" key="3">
    <source>
        <dbReference type="PROSITE-ProRule" id="PRU00169"/>
    </source>
</evidence>
<gene>
    <name evidence="5" type="ORF">SAMN05421730_10166</name>
</gene>
<comment type="caution">
    <text evidence="3">Lacks conserved residue(s) required for the propagation of feature annotation.</text>
</comment>
<evidence type="ECO:0000256" key="1">
    <source>
        <dbReference type="ARBA" id="ARBA00018672"/>
    </source>
</evidence>
<dbReference type="EMBL" id="FMKA01000016">
    <property type="protein sequence ID" value="SCP98033.1"/>
    <property type="molecule type" value="Genomic_DNA"/>
</dbReference>
<dbReference type="SUPFAM" id="SSF52540">
    <property type="entry name" value="P-loop containing nucleoside triphosphate hydrolases"/>
    <property type="match status" value="1"/>
</dbReference>
<protein>
    <recommendedName>
        <fullName evidence="1">Stage 0 sporulation protein A homolog</fullName>
    </recommendedName>
</protein>
<dbReference type="InterPro" id="IPR011006">
    <property type="entry name" value="CheY-like_superfamily"/>
</dbReference>
<dbReference type="Gene3D" id="3.40.50.300">
    <property type="entry name" value="P-loop containing nucleotide triphosphate hydrolases"/>
    <property type="match status" value="1"/>
</dbReference>
<feature type="domain" description="Response regulatory" evidence="4">
    <location>
        <begin position="5"/>
        <end position="120"/>
    </location>
</feature>
<dbReference type="PANTHER" id="PTHR43384:SF13">
    <property type="entry name" value="SLR0110 PROTEIN"/>
    <property type="match status" value="1"/>
</dbReference>
<dbReference type="PROSITE" id="PS50110">
    <property type="entry name" value="RESPONSE_REGULATORY"/>
    <property type="match status" value="1"/>
</dbReference>
<dbReference type="GO" id="GO:0009898">
    <property type="term" value="C:cytoplasmic side of plasma membrane"/>
    <property type="evidence" value="ECO:0007669"/>
    <property type="project" value="TreeGrafter"/>
</dbReference>
<keyword evidence="6" id="KW-1185">Reference proteome</keyword>
<reference evidence="5 6" key="1">
    <citation type="submission" date="2016-09" db="EMBL/GenBank/DDBJ databases">
        <authorList>
            <person name="Capua I."/>
            <person name="De Benedictis P."/>
            <person name="Joannis T."/>
            <person name="Lombin L.H."/>
            <person name="Cattoli G."/>
        </authorList>
    </citation>
    <scope>NUCLEOTIDE SEQUENCE [LARGE SCALE GENOMIC DNA]</scope>
    <source>
        <strain evidence="5 6">GluBS11</strain>
    </source>
</reference>
<evidence type="ECO:0000313" key="6">
    <source>
        <dbReference type="Proteomes" id="UP000199315"/>
    </source>
</evidence>
<comment type="function">
    <text evidence="2">May play the central regulatory role in sporulation. It may be an element of the effector pathway responsible for the activation of sporulation genes in response to nutritional stress. Spo0A may act in concert with spo0H (a sigma factor) to control the expression of some genes that are critical to the sporulation process.</text>
</comment>
<dbReference type="InterPro" id="IPR027417">
    <property type="entry name" value="P-loop_NTPase"/>
</dbReference>
<dbReference type="STRING" id="1619234.SAMN05421730_10166"/>
<evidence type="ECO:0000256" key="2">
    <source>
        <dbReference type="ARBA" id="ARBA00024867"/>
    </source>
</evidence>
<dbReference type="InterPro" id="IPR050625">
    <property type="entry name" value="ParA/MinD_ATPase"/>
</dbReference>
<accession>A0A1D3TV76</accession>
<dbReference type="Pfam" id="PF13614">
    <property type="entry name" value="AAA_31"/>
    <property type="match status" value="1"/>
</dbReference>
<dbReference type="Proteomes" id="UP000199315">
    <property type="component" value="Unassembled WGS sequence"/>
</dbReference>
<proteinExistence type="predicted"/>
<dbReference type="AlphaFoldDB" id="A0A1D3TV76"/>
<dbReference type="GO" id="GO:0051782">
    <property type="term" value="P:negative regulation of cell division"/>
    <property type="evidence" value="ECO:0007669"/>
    <property type="project" value="TreeGrafter"/>
</dbReference>
<dbReference type="GO" id="GO:0000160">
    <property type="term" value="P:phosphorelay signal transduction system"/>
    <property type="evidence" value="ECO:0007669"/>
    <property type="project" value="InterPro"/>
</dbReference>
<name>A0A1D3TV76_9FIRM</name>
<dbReference type="GO" id="GO:0016887">
    <property type="term" value="F:ATP hydrolysis activity"/>
    <property type="evidence" value="ECO:0007669"/>
    <property type="project" value="TreeGrafter"/>
</dbReference>
<sequence>MDKIKVLVLDTVGEERNKMAQMLLNVEYIALIGEVESSTEAAELIENNSIDVVLVGSEVEDDGYAVSEKLYSEYPELAIVIMEEKLQEETMHKAIFSGAKDVLIRPIVPAKLIDSIYKANQHMKTKVLVHKESAPKTRRRAAVGQVYTVFSTKGGVGRTFIAINLAVALAKTTGKRVVLVDLDLDFGNAALALNIVPKFTIADIVDDIRNIDQDFIESYLIPHESGIKVLPANAQPMMNEFINAGDIDVILKTLQNAFDYVVIDMPGGFSETVNPAFAVADKLLIVTTPEVASVRNVKAALITLGELNYPKSKIKVILNKVAKGDRIKLKDVETTLNQDVMAALRADYKEVISSLNLGIPFVIKNSSRPLTKDFVTLVKKLVDNAELKRRK</sequence>
<dbReference type="InterPro" id="IPR001789">
    <property type="entry name" value="Sig_transdc_resp-reg_receiver"/>
</dbReference>
<dbReference type="Gene3D" id="3.40.50.2300">
    <property type="match status" value="1"/>
</dbReference>
<evidence type="ECO:0000313" key="5">
    <source>
        <dbReference type="EMBL" id="SCP98033.1"/>
    </source>
</evidence>
<dbReference type="PANTHER" id="PTHR43384">
    <property type="entry name" value="SEPTUM SITE-DETERMINING PROTEIN MIND HOMOLOG, CHLOROPLASTIC-RELATED"/>
    <property type="match status" value="1"/>
</dbReference>
<dbReference type="RefSeq" id="WP_139133552.1">
    <property type="nucleotide sequence ID" value="NZ_FMKA01000016.1"/>
</dbReference>
<dbReference type="Pfam" id="PF00072">
    <property type="entry name" value="Response_reg"/>
    <property type="match status" value="1"/>
</dbReference>